<organism evidence="1">
    <name type="scientific">Rhizophora mucronata</name>
    <name type="common">Asiatic mangrove</name>
    <dbReference type="NCBI Taxonomy" id="61149"/>
    <lineage>
        <taxon>Eukaryota</taxon>
        <taxon>Viridiplantae</taxon>
        <taxon>Streptophyta</taxon>
        <taxon>Embryophyta</taxon>
        <taxon>Tracheophyta</taxon>
        <taxon>Spermatophyta</taxon>
        <taxon>Magnoliopsida</taxon>
        <taxon>eudicotyledons</taxon>
        <taxon>Gunneridae</taxon>
        <taxon>Pentapetalae</taxon>
        <taxon>rosids</taxon>
        <taxon>fabids</taxon>
        <taxon>Malpighiales</taxon>
        <taxon>Rhizophoraceae</taxon>
        <taxon>Rhizophora</taxon>
    </lineage>
</organism>
<name>A0A2P2N0M8_RHIMU</name>
<protein>
    <submittedName>
        <fullName evidence="1">Uncharacterized protein</fullName>
    </submittedName>
</protein>
<dbReference type="EMBL" id="GGEC01055549">
    <property type="protein sequence ID" value="MBX36033.1"/>
    <property type="molecule type" value="Transcribed_RNA"/>
</dbReference>
<reference evidence="1" key="1">
    <citation type="submission" date="2018-02" db="EMBL/GenBank/DDBJ databases">
        <title>Rhizophora mucronata_Transcriptome.</title>
        <authorList>
            <person name="Meera S.P."/>
            <person name="Sreeshan A."/>
            <person name="Augustine A."/>
        </authorList>
    </citation>
    <scope>NUCLEOTIDE SEQUENCE</scope>
    <source>
        <tissue evidence="1">Leaf</tissue>
    </source>
</reference>
<accession>A0A2P2N0M8</accession>
<evidence type="ECO:0000313" key="1">
    <source>
        <dbReference type="EMBL" id="MBX36033.1"/>
    </source>
</evidence>
<dbReference type="AlphaFoldDB" id="A0A2P2N0M8"/>
<proteinExistence type="predicted"/>
<sequence length="65" mass="7235">MVDSMHHILKSVKVCCSGSSCTQYSLEYTRAAHPPLNDAACKYDCSKSILTLPLPVEPKARTKFY</sequence>